<name>A0A3M6V4A9_POCDA</name>
<comment type="subcellular location">
    <subcellularLocation>
        <location evidence="1">Cell membrane</location>
        <topology evidence="1">Multi-pass membrane protein</topology>
    </subcellularLocation>
</comment>
<evidence type="ECO:0000256" key="5">
    <source>
        <dbReference type="ARBA" id="ARBA00023040"/>
    </source>
</evidence>
<feature type="transmembrane region" description="Helical" evidence="10">
    <location>
        <begin position="233"/>
        <end position="260"/>
    </location>
</feature>
<evidence type="ECO:0000256" key="7">
    <source>
        <dbReference type="ARBA" id="ARBA00023170"/>
    </source>
</evidence>
<dbReference type="Gene3D" id="1.20.1070.10">
    <property type="entry name" value="Rhodopsin 7-helix transmembrane proteins"/>
    <property type="match status" value="1"/>
</dbReference>
<feature type="transmembrane region" description="Helical" evidence="10">
    <location>
        <begin position="94"/>
        <end position="113"/>
    </location>
</feature>
<evidence type="ECO:0000256" key="2">
    <source>
        <dbReference type="ARBA" id="ARBA00022475"/>
    </source>
</evidence>
<reference evidence="12 13" key="1">
    <citation type="journal article" date="2018" name="Sci. Rep.">
        <title>Comparative analysis of the Pocillopora damicornis genome highlights role of immune system in coral evolution.</title>
        <authorList>
            <person name="Cunning R."/>
            <person name="Bay R.A."/>
            <person name="Gillette P."/>
            <person name="Baker A.C."/>
            <person name="Traylor-Knowles N."/>
        </authorList>
    </citation>
    <scope>NUCLEOTIDE SEQUENCE [LARGE SCALE GENOMIC DNA]</scope>
    <source>
        <strain evidence="12">RSMAS</strain>
        <tissue evidence="12">Whole animal</tissue>
    </source>
</reference>
<comment type="caution">
    <text evidence="12">The sequence shown here is derived from an EMBL/GenBank/DDBJ whole genome shotgun (WGS) entry which is preliminary data.</text>
</comment>
<evidence type="ECO:0000256" key="9">
    <source>
        <dbReference type="ARBA" id="ARBA00023224"/>
    </source>
</evidence>
<evidence type="ECO:0000256" key="8">
    <source>
        <dbReference type="ARBA" id="ARBA00023180"/>
    </source>
</evidence>
<gene>
    <name evidence="12" type="ORF">pdam_00014284</name>
</gene>
<evidence type="ECO:0000259" key="11">
    <source>
        <dbReference type="PROSITE" id="PS50262"/>
    </source>
</evidence>
<keyword evidence="8" id="KW-0325">Glycoprotein</keyword>
<dbReference type="Pfam" id="PF00001">
    <property type="entry name" value="7tm_1"/>
    <property type="match status" value="1"/>
</dbReference>
<proteinExistence type="predicted"/>
<feature type="transmembrane region" description="Helical" evidence="10">
    <location>
        <begin position="51"/>
        <end position="74"/>
    </location>
</feature>
<evidence type="ECO:0000256" key="1">
    <source>
        <dbReference type="ARBA" id="ARBA00004651"/>
    </source>
</evidence>
<protein>
    <recommendedName>
        <fullName evidence="11">G-protein coupled receptors family 1 profile domain-containing protein</fullName>
    </recommendedName>
</protein>
<evidence type="ECO:0000313" key="13">
    <source>
        <dbReference type="Proteomes" id="UP000275408"/>
    </source>
</evidence>
<dbReference type="EMBL" id="RCHS01000120">
    <property type="protein sequence ID" value="RMX60755.1"/>
    <property type="molecule type" value="Genomic_DNA"/>
</dbReference>
<keyword evidence="2" id="KW-1003">Cell membrane</keyword>
<feature type="domain" description="G-protein coupled receptors family 1 profile" evidence="11">
    <location>
        <begin position="33"/>
        <end position="291"/>
    </location>
</feature>
<keyword evidence="9" id="KW-0807">Transducer</keyword>
<keyword evidence="4 10" id="KW-1133">Transmembrane helix</keyword>
<dbReference type="STRING" id="46731.A0A3M6V4A9"/>
<evidence type="ECO:0000256" key="3">
    <source>
        <dbReference type="ARBA" id="ARBA00022692"/>
    </source>
</evidence>
<dbReference type="PRINTS" id="PR00237">
    <property type="entry name" value="GPCRRHODOPSN"/>
</dbReference>
<dbReference type="GO" id="GO:0005886">
    <property type="term" value="C:plasma membrane"/>
    <property type="evidence" value="ECO:0007669"/>
    <property type="project" value="UniProtKB-SubCell"/>
</dbReference>
<organism evidence="12 13">
    <name type="scientific">Pocillopora damicornis</name>
    <name type="common">Cauliflower coral</name>
    <name type="synonym">Millepora damicornis</name>
    <dbReference type="NCBI Taxonomy" id="46731"/>
    <lineage>
        <taxon>Eukaryota</taxon>
        <taxon>Metazoa</taxon>
        <taxon>Cnidaria</taxon>
        <taxon>Anthozoa</taxon>
        <taxon>Hexacorallia</taxon>
        <taxon>Scleractinia</taxon>
        <taxon>Astrocoeniina</taxon>
        <taxon>Pocilloporidae</taxon>
        <taxon>Pocillopora</taxon>
    </lineage>
</organism>
<evidence type="ECO:0000256" key="4">
    <source>
        <dbReference type="ARBA" id="ARBA00022989"/>
    </source>
</evidence>
<dbReference type="SUPFAM" id="SSF81321">
    <property type="entry name" value="Family A G protein-coupled receptor-like"/>
    <property type="match status" value="1"/>
</dbReference>
<dbReference type="Proteomes" id="UP000275408">
    <property type="component" value="Unassembled WGS sequence"/>
</dbReference>
<keyword evidence="6 10" id="KW-0472">Membrane</keyword>
<evidence type="ECO:0000256" key="10">
    <source>
        <dbReference type="SAM" id="Phobius"/>
    </source>
</evidence>
<dbReference type="PANTHER" id="PTHR24246">
    <property type="entry name" value="OLFACTORY RECEPTOR AND ADENOSINE RECEPTOR"/>
    <property type="match status" value="1"/>
</dbReference>
<accession>A0A3M6V4A9</accession>
<sequence>MGDQPHCSGDISTASAIILGIFNAVSGLAAISGNLMVLVTFFKNRSLHQPCYYLIASLSAIDLFVGLTVNPLYILLTNVVPWQYREKHLLQLESFFAMSSSMIIMHTLCTMSLERYTAVIFPLRYYSFVTVKRTVIVAIITWVFGFTLNAFSFALDSQDLPKLWIICGVLTGLVPMAIIFYSYGKIFIAARDQSRRIAIAENSVSVISRDAESTENGAEITPRIEPKKAKKNAWTVGIVVLVAVSLSMPVSVVSVLQIVTSDLCRRRHYNRAWMWAATLSLTSSAMDPWIYAMRIREFRATFKRTLCIT</sequence>
<evidence type="ECO:0000256" key="6">
    <source>
        <dbReference type="ARBA" id="ARBA00023136"/>
    </source>
</evidence>
<keyword evidence="3 10" id="KW-0812">Transmembrane</keyword>
<feature type="transmembrane region" description="Helical" evidence="10">
    <location>
        <begin position="16"/>
        <end position="39"/>
    </location>
</feature>
<feature type="transmembrane region" description="Helical" evidence="10">
    <location>
        <begin position="272"/>
        <end position="292"/>
    </location>
</feature>
<dbReference type="InterPro" id="IPR017452">
    <property type="entry name" value="GPCR_Rhodpsn_7TM"/>
</dbReference>
<dbReference type="AlphaFoldDB" id="A0A3M6V4A9"/>
<dbReference type="GO" id="GO:0004930">
    <property type="term" value="F:G protein-coupled receptor activity"/>
    <property type="evidence" value="ECO:0007669"/>
    <property type="project" value="UniProtKB-KW"/>
</dbReference>
<keyword evidence="5" id="KW-0297">G-protein coupled receptor</keyword>
<feature type="transmembrane region" description="Helical" evidence="10">
    <location>
        <begin position="163"/>
        <end position="183"/>
    </location>
</feature>
<feature type="transmembrane region" description="Helical" evidence="10">
    <location>
        <begin position="134"/>
        <end position="151"/>
    </location>
</feature>
<keyword evidence="7" id="KW-0675">Receptor</keyword>
<dbReference type="PANTHER" id="PTHR24246:SF27">
    <property type="entry name" value="ADENOSINE RECEPTOR, ISOFORM A"/>
    <property type="match status" value="1"/>
</dbReference>
<dbReference type="CDD" id="cd00637">
    <property type="entry name" value="7tm_classA_rhodopsin-like"/>
    <property type="match status" value="1"/>
</dbReference>
<dbReference type="SMART" id="SM01381">
    <property type="entry name" value="7TM_GPCR_Srsx"/>
    <property type="match status" value="1"/>
</dbReference>
<dbReference type="InterPro" id="IPR000276">
    <property type="entry name" value="GPCR_Rhodpsn"/>
</dbReference>
<dbReference type="OrthoDB" id="5959645at2759"/>
<dbReference type="PROSITE" id="PS50262">
    <property type="entry name" value="G_PROTEIN_RECEP_F1_2"/>
    <property type="match status" value="1"/>
</dbReference>
<keyword evidence="13" id="KW-1185">Reference proteome</keyword>
<evidence type="ECO:0000313" key="12">
    <source>
        <dbReference type="EMBL" id="RMX60755.1"/>
    </source>
</evidence>